<dbReference type="InterPro" id="IPR018247">
    <property type="entry name" value="EF_Hand_1_Ca_BS"/>
</dbReference>
<dbReference type="InterPro" id="IPR011992">
    <property type="entry name" value="EF-hand-dom_pair"/>
</dbReference>
<dbReference type="PROSITE" id="PS50222">
    <property type="entry name" value="EF_HAND_2"/>
    <property type="match status" value="2"/>
</dbReference>
<sequence length="198" mass="21357">MSMEVGSISPAFADLNSFEEATNAGTAFSAVNVISALAKASSAWEKYDKAGQGAVRAWGVRGGEDECEAIFNSPEITEAVELLTNVSRRVYTAADLQPFFERADVDRSGTLSRTEFLALYLAVATERVKRNPLLLAEALLGFIDKDKNGVLEGGELKALLTILGFPAALLLPIPPFMRFEYKAMLHQLGGRLEGGAQK</sequence>
<name>A0A2J7ZT04_9CHLO</name>
<comment type="caution">
    <text evidence="3">The sequence shown here is derived from an EMBL/GenBank/DDBJ whole genome shotgun (WGS) entry which is preliminary data.</text>
</comment>
<dbReference type="Gene3D" id="1.10.238.10">
    <property type="entry name" value="EF-hand"/>
    <property type="match status" value="1"/>
</dbReference>
<dbReference type="SUPFAM" id="SSF47473">
    <property type="entry name" value="EF-hand"/>
    <property type="match status" value="1"/>
</dbReference>
<reference evidence="3 4" key="1">
    <citation type="journal article" date="2017" name="Mol. Biol. Evol.">
        <title>The 4-celled Tetrabaena socialis nuclear genome reveals the essential components for genetic control of cell number at the origin of multicellularity in the volvocine lineage.</title>
        <authorList>
            <person name="Featherston J."/>
            <person name="Arakaki Y."/>
            <person name="Hanschen E.R."/>
            <person name="Ferris P.J."/>
            <person name="Michod R.E."/>
            <person name="Olson B.J.S.C."/>
            <person name="Nozaki H."/>
            <person name="Durand P.M."/>
        </authorList>
    </citation>
    <scope>NUCLEOTIDE SEQUENCE [LARGE SCALE GENOMIC DNA]</scope>
    <source>
        <strain evidence="3 4">NIES-571</strain>
    </source>
</reference>
<evidence type="ECO:0000313" key="3">
    <source>
        <dbReference type="EMBL" id="PNH03370.1"/>
    </source>
</evidence>
<proteinExistence type="predicted"/>
<dbReference type="GO" id="GO:0005509">
    <property type="term" value="F:calcium ion binding"/>
    <property type="evidence" value="ECO:0007669"/>
    <property type="project" value="InterPro"/>
</dbReference>
<feature type="domain" description="EF-hand" evidence="2">
    <location>
        <begin position="131"/>
        <end position="166"/>
    </location>
</feature>
<dbReference type="AlphaFoldDB" id="A0A2J7ZT04"/>
<dbReference type="OrthoDB" id="26525at2759"/>
<keyword evidence="1" id="KW-0106">Calcium</keyword>
<evidence type="ECO:0000259" key="2">
    <source>
        <dbReference type="PROSITE" id="PS50222"/>
    </source>
</evidence>
<evidence type="ECO:0000313" key="4">
    <source>
        <dbReference type="Proteomes" id="UP000236333"/>
    </source>
</evidence>
<dbReference type="EMBL" id="PGGS01000512">
    <property type="protein sequence ID" value="PNH03370.1"/>
    <property type="molecule type" value="Genomic_DNA"/>
</dbReference>
<accession>A0A2J7ZT04</accession>
<dbReference type="SMART" id="SM00054">
    <property type="entry name" value="EFh"/>
    <property type="match status" value="2"/>
</dbReference>
<dbReference type="Pfam" id="PF13202">
    <property type="entry name" value="EF-hand_5"/>
    <property type="match status" value="1"/>
</dbReference>
<dbReference type="InterPro" id="IPR002048">
    <property type="entry name" value="EF_hand_dom"/>
</dbReference>
<gene>
    <name evidence="3" type="ORF">TSOC_010596</name>
</gene>
<evidence type="ECO:0000256" key="1">
    <source>
        <dbReference type="ARBA" id="ARBA00022837"/>
    </source>
</evidence>
<dbReference type="PROSITE" id="PS00018">
    <property type="entry name" value="EF_HAND_1"/>
    <property type="match status" value="2"/>
</dbReference>
<keyword evidence="4" id="KW-1185">Reference proteome</keyword>
<organism evidence="3 4">
    <name type="scientific">Tetrabaena socialis</name>
    <dbReference type="NCBI Taxonomy" id="47790"/>
    <lineage>
        <taxon>Eukaryota</taxon>
        <taxon>Viridiplantae</taxon>
        <taxon>Chlorophyta</taxon>
        <taxon>core chlorophytes</taxon>
        <taxon>Chlorophyceae</taxon>
        <taxon>CS clade</taxon>
        <taxon>Chlamydomonadales</taxon>
        <taxon>Tetrabaenaceae</taxon>
        <taxon>Tetrabaena</taxon>
    </lineage>
</organism>
<feature type="domain" description="EF-hand" evidence="2">
    <location>
        <begin position="91"/>
        <end position="126"/>
    </location>
</feature>
<dbReference type="Proteomes" id="UP000236333">
    <property type="component" value="Unassembled WGS sequence"/>
</dbReference>
<protein>
    <recommendedName>
        <fullName evidence="2">EF-hand domain-containing protein</fullName>
    </recommendedName>
</protein>